<evidence type="ECO:0000256" key="3">
    <source>
        <dbReference type="ARBA" id="ARBA00005002"/>
    </source>
</evidence>
<reference evidence="13" key="1">
    <citation type="submission" date="2021-10" db="EMBL/GenBank/DDBJ databases">
        <title>The complete genome sequence of Leeia sp. TBRC 13508.</title>
        <authorList>
            <person name="Charoenyingcharoen P."/>
            <person name="Yukphan P."/>
        </authorList>
    </citation>
    <scope>NUCLEOTIDE SEQUENCE</scope>
    <source>
        <strain evidence="13">TBRC 13508</strain>
    </source>
</reference>
<dbReference type="NCBIfam" id="TIGR00325">
    <property type="entry name" value="lpxC"/>
    <property type="match status" value="1"/>
</dbReference>
<keyword evidence="9 12" id="KW-0862">Zinc</keyword>
<dbReference type="Proteomes" id="UP001165395">
    <property type="component" value="Unassembled WGS sequence"/>
</dbReference>
<evidence type="ECO:0000256" key="11">
    <source>
        <dbReference type="ARBA" id="ARBA00024535"/>
    </source>
</evidence>
<dbReference type="SUPFAM" id="SSF54211">
    <property type="entry name" value="Ribosomal protein S5 domain 2-like"/>
    <property type="match status" value="2"/>
</dbReference>
<dbReference type="HAMAP" id="MF_00388">
    <property type="entry name" value="LpxC"/>
    <property type="match status" value="1"/>
</dbReference>
<keyword evidence="6 12" id="KW-0441">Lipid A biosynthesis</keyword>
<accession>A0ABS8D5Q0</accession>
<dbReference type="EC" id="3.5.1.108" evidence="4 12"/>
<dbReference type="Gene3D" id="3.30.1700.10">
    <property type="entry name" value="lpxc deacetylase, domain 2"/>
    <property type="match status" value="1"/>
</dbReference>
<dbReference type="InterPro" id="IPR015870">
    <property type="entry name" value="UDP-acyl_N-AcGlcN_deAcase_N"/>
</dbReference>
<feature type="active site" description="Proton donor" evidence="12">
    <location>
        <position position="263"/>
    </location>
</feature>
<gene>
    <name evidence="12 13" type="primary">lpxC</name>
    <name evidence="13" type="ORF">LIN78_08070</name>
</gene>
<evidence type="ECO:0000256" key="5">
    <source>
        <dbReference type="ARBA" id="ARBA00022516"/>
    </source>
</evidence>
<dbReference type="InterPro" id="IPR020568">
    <property type="entry name" value="Ribosomal_Su5_D2-typ_SF"/>
</dbReference>
<feature type="binding site" evidence="12">
    <location>
        <position position="77"/>
    </location>
    <ligand>
        <name>Zn(2+)</name>
        <dbReference type="ChEBI" id="CHEBI:29105"/>
    </ligand>
</feature>
<keyword evidence="14" id="KW-1185">Reference proteome</keyword>
<evidence type="ECO:0000256" key="2">
    <source>
        <dbReference type="ARBA" id="ARBA00002923"/>
    </source>
</evidence>
<dbReference type="InterPro" id="IPR011334">
    <property type="entry name" value="UDP-acyl_GlcNac_deAcase_C"/>
</dbReference>
<evidence type="ECO:0000256" key="6">
    <source>
        <dbReference type="ARBA" id="ARBA00022556"/>
    </source>
</evidence>
<keyword evidence="10 12" id="KW-0443">Lipid metabolism</keyword>
<keyword evidence="7 12" id="KW-0479">Metal-binding</keyword>
<comment type="similarity">
    <text evidence="12">Belongs to the LpxC family.</text>
</comment>
<proteinExistence type="inferred from homology"/>
<protein>
    <recommendedName>
        <fullName evidence="4 12">UDP-3-O-acyl-N-acetylglucosamine deacetylase</fullName>
        <shortName evidence="12">UDP-3-O-acyl-GlcNAc deacetylase</shortName>
        <ecNumber evidence="4 12">3.5.1.108</ecNumber>
    </recommendedName>
    <alternativeName>
        <fullName evidence="12">UDP-3-O-[R-3-hydroxymyristoyl]-N-acetylglucosamine deacetylase</fullName>
    </alternativeName>
</protein>
<evidence type="ECO:0000256" key="1">
    <source>
        <dbReference type="ARBA" id="ARBA00001947"/>
    </source>
</evidence>
<keyword evidence="8 12" id="KW-0378">Hydrolase</keyword>
<comment type="function">
    <text evidence="2 12">Catalyzes the hydrolysis of UDP-3-O-myristoyl-N-acetylglucosamine to form UDP-3-O-myristoylglucosamine and acetate, the committed step in lipid A biosynthesis.</text>
</comment>
<evidence type="ECO:0000256" key="7">
    <source>
        <dbReference type="ARBA" id="ARBA00022723"/>
    </source>
</evidence>
<comment type="cofactor">
    <cofactor evidence="1 12">
        <name>Zn(2+)</name>
        <dbReference type="ChEBI" id="CHEBI:29105"/>
    </cofactor>
</comment>
<name>A0ABS8D5Q0_9NEIS</name>
<feature type="binding site" evidence="12">
    <location>
        <position position="236"/>
    </location>
    <ligand>
        <name>Zn(2+)</name>
        <dbReference type="ChEBI" id="CHEBI:29105"/>
    </ligand>
</feature>
<evidence type="ECO:0000256" key="10">
    <source>
        <dbReference type="ARBA" id="ARBA00023098"/>
    </source>
</evidence>
<evidence type="ECO:0000256" key="9">
    <source>
        <dbReference type="ARBA" id="ARBA00022833"/>
    </source>
</evidence>
<dbReference type="Gene3D" id="3.30.230.20">
    <property type="entry name" value="lpxc deacetylase, domain 1"/>
    <property type="match status" value="1"/>
</dbReference>
<evidence type="ECO:0000256" key="12">
    <source>
        <dbReference type="HAMAP-Rule" id="MF_00388"/>
    </source>
</evidence>
<evidence type="ECO:0000313" key="14">
    <source>
        <dbReference type="Proteomes" id="UP001165395"/>
    </source>
</evidence>
<dbReference type="GO" id="GO:0103117">
    <property type="term" value="F:UDP-3-O-acyl-N-acetylglucosamine deacetylase activity"/>
    <property type="evidence" value="ECO:0007669"/>
    <property type="project" value="UniProtKB-EC"/>
</dbReference>
<evidence type="ECO:0000313" key="13">
    <source>
        <dbReference type="EMBL" id="MCB6183502.1"/>
    </source>
</evidence>
<evidence type="ECO:0000256" key="4">
    <source>
        <dbReference type="ARBA" id="ARBA00012745"/>
    </source>
</evidence>
<comment type="pathway">
    <text evidence="3 12">Glycolipid biosynthesis; lipid IV(A) biosynthesis; lipid IV(A) from (3R)-3-hydroxytetradecanoyl-[acyl-carrier-protein] and UDP-N-acetyl-alpha-D-glucosamine: step 2/6.</text>
</comment>
<dbReference type="Pfam" id="PF03331">
    <property type="entry name" value="LpxC"/>
    <property type="match status" value="1"/>
</dbReference>
<dbReference type="PANTHER" id="PTHR33694:SF1">
    <property type="entry name" value="UDP-3-O-ACYL-N-ACETYLGLUCOSAMINE DEACETYLASE 1, MITOCHONDRIAL-RELATED"/>
    <property type="match status" value="1"/>
</dbReference>
<comment type="catalytic activity">
    <reaction evidence="11 12">
        <text>a UDP-3-O-[(3R)-3-hydroxyacyl]-N-acetyl-alpha-D-glucosamine + H2O = a UDP-3-O-[(3R)-3-hydroxyacyl]-alpha-D-glucosamine + acetate</text>
        <dbReference type="Rhea" id="RHEA:67816"/>
        <dbReference type="ChEBI" id="CHEBI:15377"/>
        <dbReference type="ChEBI" id="CHEBI:30089"/>
        <dbReference type="ChEBI" id="CHEBI:137740"/>
        <dbReference type="ChEBI" id="CHEBI:173225"/>
        <dbReference type="EC" id="3.5.1.108"/>
    </reaction>
</comment>
<dbReference type="InterPro" id="IPR004463">
    <property type="entry name" value="UDP-acyl_GlcNac_deAcase"/>
</dbReference>
<dbReference type="PANTHER" id="PTHR33694">
    <property type="entry name" value="UDP-3-O-ACYL-N-ACETYLGLUCOSAMINE DEACETYLASE 1, MITOCHONDRIAL-RELATED"/>
    <property type="match status" value="1"/>
</dbReference>
<dbReference type="EMBL" id="JAJBZT010000004">
    <property type="protein sequence ID" value="MCB6183502.1"/>
    <property type="molecule type" value="Genomic_DNA"/>
</dbReference>
<feature type="binding site" evidence="12">
    <location>
        <position position="240"/>
    </location>
    <ligand>
        <name>Zn(2+)</name>
        <dbReference type="ChEBI" id="CHEBI:29105"/>
    </ligand>
</feature>
<organism evidence="13 14">
    <name type="scientific">Leeia speluncae</name>
    <dbReference type="NCBI Taxonomy" id="2884804"/>
    <lineage>
        <taxon>Bacteria</taxon>
        <taxon>Pseudomonadati</taxon>
        <taxon>Pseudomonadota</taxon>
        <taxon>Betaproteobacteria</taxon>
        <taxon>Neisseriales</taxon>
        <taxon>Leeiaceae</taxon>
        <taxon>Leeia</taxon>
    </lineage>
</organism>
<dbReference type="RefSeq" id="WP_227180592.1">
    <property type="nucleotide sequence ID" value="NZ_JAJBZT010000004.1"/>
</dbReference>
<comment type="caution">
    <text evidence="13">The sequence shown here is derived from an EMBL/GenBank/DDBJ whole genome shotgun (WGS) entry which is preliminary data.</text>
</comment>
<evidence type="ECO:0000256" key="8">
    <source>
        <dbReference type="ARBA" id="ARBA00022801"/>
    </source>
</evidence>
<sequence>MKQRTLKKPVKATGVGLHSGCKVDLQLLPAPVNHGIVFQRIDMPGMPCIAAKPEFVNDTRLSSTLVDGDVRVGTVEHLMSALAGFGIDNLLVTLSAQEVPLMDGSAAPFIYLMQQAGIVEQPTEKQFVRVLKPVRFEVGDKWVELLPHDGYKVSLTIEFTHPAISKSDQTVVIDFANTSFIDEVSRARTFGFMHEVEWMRSQGLALGGNLDNAVVLDEQRVLNSEGLRFDDEFVRHKVLDAIGDLYLLGHQLIGEFRGYKSGHALNNQLLRKMLEDPANYEVVSFSKPEDAPNSFHRVNTTKPTP</sequence>
<keyword evidence="5 12" id="KW-0444">Lipid biosynthesis</keyword>